<sequence length="67" mass="7032">MEKDPNTEQSKLSRFLPNILCGLLGTTIGAVVGMEAGLGSEQVLMTASGGGLFGLILPEIVRGWNGW</sequence>
<organism evidence="2 3">
    <name type="scientific">Candidatus Dojkabacteria bacterium</name>
    <dbReference type="NCBI Taxonomy" id="2099670"/>
    <lineage>
        <taxon>Bacteria</taxon>
        <taxon>Candidatus Dojkabacteria</taxon>
    </lineage>
</organism>
<proteinExistence type="predicted"/>
<keyword evidence="1" id="KW-0812">Transmembrane</keyword>
<keyword evidence="1" id="KW-0472">Membrane</keyword>
<feature type="transmembrane region" description="Helical" evidence="1">
    <location>
        <begin position="43"/>
        <end position="61"/>
    </location>
</feature>
<dbReference type="EMBL" id="JAGQLH010000062">
    <property type="protein sequence ID" value="MCA9385965.1"/>
    <property type="molecule type" value="Genomic_DNA"/>
</dbReference>
<evidence type="ECO:0000256" key="1">
    <source>
        <dbReference type="SAM" id="Phobius"/>
    </source>
</evidence>
<reference evidence="2" key="1">
    <citation type="submission" date="2020-04" db="EMBL/GenBank/DDBJ databases">
        <authorList>
            <person name="Zhang T."/>
        </authorList>
    </citation>
    <scope>NUCLEOTIDE SEQUENCE</scope>
    <source>
        <strain evidence="2">HKST-UBA11</strain>
    </source>
</reference>
<feature type="transmembrane region" description="Helical" evidence="1">
    <location>
        <begin position="12"/>
        <end position="31"/>
    </location>
</feature>
<protein>
    <submittedName>
        <fullName evidence="2">Uncharacterized protein</fullName>
    </submittedName>
</protein>
<gene>
    <name evidence="2" type="ORF">KC717_04945</name>
</gene>
<reference evidence="2" key="2">
    <citation type="journal article" date="2021" name="Microbiome">
        <title>Successional dynamics and alternative stable states in a saline activated sludge microbial community over 9 years.</title>
        <authorList>
            <person name="Wang Y."/>
            <person name="Ye J."/>
            <person name="Ju F."/>
            <person name="Liu L."/>
            <person name="Boyd J.A."/>
            <person name="Deng Y."/>
            <person name="Parks D.H."/>
            <person name="Jiang X."/>
            <person name="Yin X."/>
            <person name="Woodcroft B.J."/>
            <person name="Tyson G.W."/>
            <person name="Hugenholtz P."/>
            <person name="Polz M.F."/>
            <person name="Zhang T."/>
        </authorList>
    </citation>
    <scope>NUCLEOTIDE SEQUENCE</scope>
    <source>
        <strain evidence="2">HKST-UBA11</strain>
    </source>
</reference>
<evidence type="ECO:0000313" key="3">
    <source>
        <dbReference type="Proteomes" id="UP000754563"/>
    </source>
</evidence>
<dbReference type="AlphaFoldDB" id="A0A955L9B9"/>
<dbReference type="Proteomes" id="UP000754563">
    <property type="component" value="Unassembled WGS sequence"/>
</dbReference>
<accession>A0A955L9B9</accession>
<evidence type="ECO:0000313" key="2">
    <source>
        <dbReference type="EMBL" id="MCA9385965.1"/>
    </source>
</evidence>
<keyword evidence="1" id="KW-1133">Transmembrane helix</keyword>
<name>A0A955L9B9_9BACT</name>
<comment type="caution">
    <text evidence="2">The sequence shown here is derived from an EMBL/GenBank/DDBJ whole genome shotgun (WGS) entry which is preliminary data.</text>
</comment>